<reference evidence="2" key="2">
    <citation type="journal article" date="2023" name="mSystems">
        <title>Charting the Lipopeptidome of Nonpathogenic Pseudomonas.</title>
        <authorList>
            <person name="Cesa-Luna C."/>
            <person name="Geudens N."/>
            <person name="Girard L."/>
            <person name="De Roo V."/>
            <person name="Maklad H.R."/>
            <person name="Martins J.C."/>
            <person name="Hofte M."/>
            <person name="De Mot R."/>
        </authorList>
    </citation>
    <scope>NUCLEOTIDE SEQUENCE</scope>
    <source>
        <strain evidence="2">B1M3-32</strain>
    </source>
</reference>
<comment type="caution">
    <text evidence="2">The sequence shown here is derived from an EMBL/GenBank/DDBJ whole genome shotgun (WGS) entry which is preliminary data.</text>
</comment>
<feature type="chain" id="PRO_5040733565" evidence="1">
    <location>
        <begin position="27"/>
        <end position="187"/>
    </location>
</feature>
<sequence length="187" mass="21128">MSALFKLNKTLPLLTALLITSSPAFAEEATPIGDWWIIYGNGVPNKNIMYVADTTSVVPSNHTKGAKLVAVTLVYEEPGKPMIDVYNMEVQCSTNKVRFLNGQSVERLAYTLRHLKVSEQWQTPKDFWVQRTQAFVCARNAKDMVAMGKMPHLQMIQTVQYMFSRLAPVQQKNQMMDDLDAMLGNKP</sequence>
<organism evidence="2 3">
    <name type="scientific">Pseudomonas koreensis</name>
    <dbReference type="NCBI Taxonomy" id="198620"/>
    <lineage>
        <taxon>Bacteria</taxon>
        <taxon>Pseudomonadati</taxon>
        <taxon>Pseudomonadota</taxon>
        <taxon>Gammaproteobacteria</taxon>
        <taxon>Pseudomonadales</taxon>
        <taxon>Pseudomonadaceae</taxon>
        <taxon>Pseudomonas</taxon>
    </lineage>
</organism>
<dbReference type="EMBL" id="JAOSKY010000007">
    <property type="protein sequence ID" value="MCU7248939.1"/>
    <property type="molecule type" value="Genomic_DNA"/>
</dbReference>
<accession>A0A9X2XIB0</accession>
<dbReference type="Proteomes" id="UP001139955">
    <property type="component" value="Unassembled WGS sequence"/>
</dbReference>
<keyword evidence="1" id="KW-0732">Signal</keyword>
<protein>
    <submittedName>
        <fullName evidence="2">Uncharacterized protein</fullName>
    </submittedName>
</protein>
<evidence type="ECO:0000313" key="2">
    <source>
        <dbReference type="EMBL" id="MCU7248939.1"/>
    </source>
</evidence>
<feature type="signal peptide" evidence="1">
    <location>
        <begin position="1"/>
        <end position="26"/>
    </location>
</feature>
<gene>
    <name evidence="2" type="ORF">OC940_14100</name>
</gene>
<evidence type="ECO:0000256" key="1">
    <source>
        <dbReference type="SAM" id="SignalP"/>
    </source>
</evidence>
<name>A0A9X2XIB0_9PSED</name>
<keyword evidence="3" id="KW-1185">Reference proteome</keyword>
<dbReference type="AlphaFoldDB" id="A0A9X2XIB0"/>
<proteinExistence type="predicted"/>
<dbReference type="RefSeq" id="WP_217830194.1">
    <property type="nucleotide sequence ID" value="NZ_JAOSKY010000007.1"/>
</dbReference>
<evidence type="ECO:0000313" key="3">
    <source>
        <dbReference type="Proteomes" id="UP001139955"/>
    </source>
</evidence>
<reference evidence="2" key="1">
    <citation type="submission" date="2022-09" db="EMBL/GenBank/DDBJ databases">
        <authorList>
            <person name="Cesa-Luna C."/>
            <person name="Girard L."/>
            <person name="Lood C."/>
            <person name="Hofte M."/>
            <person name="De Mot R."/>
        </authorList>
    </citation>
    <scope>NUCLEOTIDE SEQUENCE</scope>
    <source>
        <strain evidence="2">B1M3-32</strain>
    </source>
</reference>